<gene>
    <name evidence="1" type="ORF">GCM10009688_29160</name>
</gene>
<evidence type="ECO:0000313" key="2">
    <source>
        <dbReference type="Proteomes" id="UP001500784"/>
    </source>
</evidence>
<comment type="caution">
    <text evidence="1">The sequence shown here is derived from an EMBL/GenBank/DDBJ whole genome shotgun (WGS) entry which is preliminary data.</text>
</comment>
<dbReference type="Proteomes" id="UP001500784">
    <property type="component" value="Unassembled WGS sequence"/>
</dbReference>
<sequence>MPNGMRVPGMYGVLQREWYLANPLGHGRVLLYTSAEASPGEQWQPSDDADDEGRPLSWSREVAESDLDRLVRVLVSAKWRSLNVGIQEYIDGTVYAFVDGGPKEEQIRRGEIPEITIAGRGEYHGKLRWEDITDLVMSERELLK</sequence>
<evidence type="ECO:0000313" key="1">
    <source>
        <dbReference type="EMBL" id="GAA1922298.1"/>
    </source>
</evidence>
<protein>
    <submittedName>
        <fullName evidence="1">Uncharacterized protein</fullName>
    </submittedName>
</protein>
<name>A0ABN2PLI8_9MICC</name>
<keyword evidence="2" id="KW-1185">Reference proteome</keyword>
<dbReference type="EMBL" id="BAAALV010000007">
    <property type="protein sequence ID" value="GAA1922298.1"/>
    <property type="molecule type" value="Genomic_DNA"/>
</dbReference>
<dbReference type="RefSeq" id="WP_152228593.1">
    <property type="nucleotide sequence ID" value="NZ_BAAALV010000007.1"/>
</dbReference>
<organism evidence="1 2">
    <name type="scientific">Arthrobacter gandavensis</name>
    <dbReference type="NCBI Taxonomy" id="169960"/>
    <lineage>
        <taxon>Bacteria</taxon>
        <taxon>Bacillati</taxon>
        <taxon>Actinomycetota</taxon>
        <taxon>Actinomycetes</taxon>
        <taxon>Micrococcales</taxon>
        <taxon>Micrococcaceae</taxon>
        <taxon>Arthrobacter</taxon>
    </lineage>
</organism>
<reference evidence="1 2" key="1">
    <citation type="journal article" date="2019" name="Int. J. Syst. Evol. Microbiol.">
        <title>The Global Catalogue of Microorganisms (GCM) 10K type strain sequencing project: providing services to taxonomists for standard genome sequencing and annotation.</title>
        <authorList>
            <consortium name="The Broad Institute Genomics Platform"/>
            <consortium name="The Broad Institute Genome Sequencing Center for Infectious Disease"/>
            <person name="Wu L."/>
            <person name="Ma J."/>
        </authorList>
    </citation>
    <scope>NUCLEOTIDE SEQUENCE [LARGE SCALE GENOMIC DNA]</scope>
    <source>
        <strain evidence="1 2">JCM 13316</strain>
    </source>
</reference>
<proteinExistence type="predicted"/>
<accession>A0ABN2PLI8</accession>